<dbReference type="Proteomes" id="UP000800040">
    <property type="component" value="Unassembled WGS sequence"/>
</dbReference>
<protein>
    <submittedName>
        <fullName evidence="2">Uncharacterized protein</fullName>
    </submittedName>
</protein>
<organism evidence="2 3">
    <name type="scientific">Decorospora gaudefroyi</name>
    <dbReference type="NCBI Taxonomy" id="184978"/>
    <lineage>
        <taxon>Eukaryota</taxon>
        <taxon>Fungi</taxon>
        <taxon>Dikarya</taxon>
        <taxon>Ascomycota</taxon>
        <taxon>Pezizomycotina</taxon>
        <taxon>Dothideomycetes</taxon>
        <taxon>Pleosporomycetidae</taxon>
        <taxon>Pleosporales</taxon>
        <taxon>Pleosporineae</taxon>
        <taxon>Pleosporaceae</taxon>
        <taxon>Decorospora</taxon>
    </lineage>
</organism>
<keyword evidence="3" id="KW-1185">Reference proteome</keyword>
<dbReference type="EMBL" id="ML975600">
    <property type="protein sequence ID" value="KAF1828242.1"/>
    <property type="molecule type" value="Genomic_DNA"/>
</dbReference>
<evidence type="ECO:0000256" key="1">
    <source>
        <dbReference type="SAM" id="MobiDB-lite"/>
    </source>
</evidence>
<accession>A0A6A5K216</accession>
<proteinExistence type="predicted"/>
<evidence type="ECO:0000313" key="2">
    <source>
        <dbReference type="EMBL" id="KAF1828242.1"/>
    </source>
</evidence>
<reference evidence="2" key="1">
    <citation type="submission" date="2020-01" db="EMBL/GenBank/DDBJ databases">
        <authorList>
            <consortium name="DOE Joint Genome Institute"/>
            <person name="Haridas S."/>
            <person name="Albert R."/>
            <person name="Binder M."/>
            <person name="Bloem J."/>
            <person name="Labutti K."/>
            <person name="Salamov A."/>
            <person name="Andreopoulos B."/>
            <person name="Baker S.E."/>
            <person name="Barry K."/>
            <person name="Bills G."/>
            <person name="Bluhm B.H."/>
            <person name="Cannon C."/>
            <person name="Castanera R."/>
            <person name="Culley D.E."/>
            <person name="Daum C."/>
            <person name="Ezra D."/>
            <person name="Gonzalez J.B."/>
            <person name="Henrissat B."/>
            <person name="Kuo A."/>
            <person name="Liang C."/>
            <person name="Lipzen A."/>
            <person name="Lutzoni F."/>
            <person name="Magnuson J."/>
            <person name="Mondo S."/>
            <person name="Nolan M."/>
            <person name="Ohm R."/>
            <person name="Pangilinan J."/>
            <person name="Park H.-J."/>
            <person name="Ramirez L."/>
            <person name="Alfaro M."/>
            <person name="Sun H."/>
            <person name="Tritt A."/>
            <person name="Yoshinaga Y."/>
            <person name="Zwiers L.-H."/>
            <person name="Turgeon B.G."/>
            <person name="Goodwin S.B."/>
            <person name="Spatafora J.W."/>
            <person name="Crous P.W."/>
            <person name="Grigoriev I.V."/>
        </authorList>
    </citation>
    <scope>NUCLEOTIDE SEQUENCE</scope>
    <source>
        <strain evidence="2">P77</strain>
    </source>
</reference>
<feature type="region of interest" description="Disordered" evidence="1">
    <location>
        <begin position="28"/>
        <end position="49"/>
    </location>
</feature>
<dbReference type="AlphaFoldDB" id="A0A6A5K216"/>
<evidence type="ECO:0000313" key="3">
    <source>
        <dbReference type="Proteomes" id="UP000800040"/>
    </source>
</evidence>
<name>A0A6A5K216_9PLEO</name>
<dbReference type="OrthoDB" id="3689183at2759"/>
<sequence length="84" mass="9677">MAYKVALPPNMRAHNVFHPWLLHRVNEHPLPGQPQDEEGNVELANPDINDNTNYSVEAILNSRINKHLKDPDTSKRGLLQYKVR</sequence>
<gene>
    <name evidence="2" type="ORF">BDW02DRAFT_575028</name>
</gene>